<comment type="caution">
    <text evidence="3">The sequence shown here is derived from an EMBL/GenBank/DDBJ whole genome shotgun (WGS) entry which is preliminary data.</text>
</comment>
<dbReference type="InterPro" id="IPR029787">
    <property type="entry name" value="Nucleotide_cyclase"/>
</dbReference>
<dbReference type="Proteomes" id="UP000823890">
    <property type="component" value="Unassembled WGS sequence"/>
</dbReference>
<organism evidence="3 4">
    <name type="scientific">Candidatus Mediterraneibacter faecipullorum</name>
    <dbReference type="NCBI Taxonomy" id="2838670"/>
    <lineage>
        <taxon>Bacteria</taxon>
        <taxon>Bacillati</taxon>
        <taxon>Bacillota</taxon>
        <taxon>Clostridia</taxon>
        <taxon>Lachnospirales</taxon>
        <taxon>Lachnospiraceae</taxon>
        <taxon>Mediterraneibacter</taxon>
    </lineage>
</organism>
<name>A0A9D2SVB3_9FIRM</name>
<dbReference type="Pfam" id="PF00563">
    <property type="entry name" value="EAL"/>
    <property type="match status" value="1"/>
</dbReference>
<evidence type="ECO:0000259" key="1">
    <source>
        <dbReference type="PROSITE" id="PS50883"/>
    </source>
</evidence>
<dbReference type="Gene3D" id="3.30.70.270">
    <property type="match status" value="1"/>
</dbReference>
<dbReference type="CDD" id="cd01949">
    <property type="entry name" value="GGDEF"/>
    <property type="match status" value="1"/>
</dbReference>
<dbReference type="InterPro" id="IPR001633">
    <property type="entry name" value="EAL_dom"/>
</dbReference>
<dbReference type="SUPFAM" id="SSF55073">
    <property type="entry name" value="Nucleotide cyclase"/>
    <property type="match status" value="1"/>
</dbReference>
<evidence type="ECO:0000313" key="4">
    <source>
        <dbReference type="Proteomes" id="UP000823890"/>
    </source>
</evidence>
<sequence length="539" mass="61810">MSESYRPRSTAEIMNDVLSTVRDYYDSEYAYYIEKEQGDIEVIYEWCAENVEWQRDRLKLLPEEEQPKWMKTEITDTTSDCYSVFRQITEDTTAILAVAGVHRGGCTLDLMRALLPYIPQAIALQKMQKQQEYLSYHDDLTGLLNRNSLVDYLDNVKSSELKSLGALSIDINGLKNFNKEFGRDYGDEVITRIGEVLQEYFHSGEVYRLTGDQYLVLVENTTYENFTKQIYAAHTKLDNISLGLVSMGYAWEKVDIDVEKLVNNAEVMMREEKKKYYKNLKKGHHEPIIKQDLLDDLEHKNFIVCLVPKIDTATGRVAEAEAVVRYHHKDLGIMDPGRYINLLEETKLSHYLDLYVFEEVCKTLHRWELAGIPLIPIAVNFAGATLKQESIAEKMLHLIEKYHVRCEYLAVEVSESGNDMNQEMLAETSGKIRKANVRVILDHFGAKDSSFSILSLMEFDGLKLDKSLITNIVGNARSRIVAQAVIDICRQLGAFVQASGVETQDQLNVLKELGCDYAQGTLFNKPITIETFEVRYMKE</sequence>
<feature type="domain" description="GGDEF" evidence="2">
    <location>
        <begin position="162"/>
        <end position="286"/>
    </location>
</feature>
<evidence type="ECO:0000259" key="2">
    <source>
        <dbReference type="PROSITE" id="PS50887"/>
    </source>
</evidence>
<reference evidence="3" key="2">
    <citation type="submission" date="2021-04" db="EMBL/GenBank/DDBJ databases">
        <authorList>
            <person name="Gilroy R."/>
        </authorList>
    </citation>
    <scope>NUCLEOTIDE SEQUENCE</scope>
    <source>
        <strain evidence="3">ChiW19-954</strain>
    </source>
</reference>
<dbReference type="InterPro" id="IPR000160">
    <property type="entry name" value="GGDEF_dom"/>
</dbReference>
<dbReference type="PANTHER" id="PTHR33121:SF71">
    <property type="entry name" value="OXYGEN SENSOR PROTEIN DOSP"/>
    <property type="match status" value="1"/>
</dbReference>
<dbReference type="AlphaFoldDB" id="A0A9D2SVB3"/>
<dbReference type="InterPro" id="IPR035919">
    <property type="entry name" value="EAL_sf"/>
</dbReference>
<dbReference type="SMART" id="SM00267">
    <property type="entry name" value="GGDEF"/>
    <property type="match status" value="1"/>
</dbReference>
<dbReference type="InterPro" id="IPR043128">
    <property type="entry name" value="Rev_trsase/Diguanyl_cyclase"/>
</dbReference>
<proteinExistence type="predicted"/>
<evidence type="ECO:0000313" key="3">
    <source>
        <dbReference type="EMBL" id="HJC35461.1"/>
    </source>
</evidence>
<feature type="domain" description="EAL" evidence="1">
    <location>
        <begin position="286"/>
        <end position="539"/>
    </location>
</feature>
<dbReference type="CDD" id="cd01948">
    <property type="entry name" value="EAL"/>
    <property type="match status" value="1"/>
</dbReference>
<dbReference type="GO" id="GO:0071111">
    <property type="term" value="F:cyclic-guanylate-specific phosphodiesterase activity"/>
    <property type="evidence" value="ECO:0007669"/>
    <property type="project" value="InterPro"/>
</dbReference>
<accession>A0A9D2SVB3</accession>
<dbReference type="NCBIfam" id="TIGR00254">
    <property type="entry name" value="GGDEF"/>
    <property type="match status" value="1"/>
</dbReference>
<dbReference type="EMBL" id="DWWO01000150">
    <property type="protein sequence ID" value="HJC35461.1"/>
    <property type="molecule type" value="Genomic_DNA"/>
</dbReference>
<dbReference type="PANTHER" id="PTHR33121">
    <property type="entry name" value="CYCLIC DI-GMP PHOSPHODIESTERASE PDEF"/>
    <property type="match status" value="1"/>
</dbReference>
<dbReference type="Gene3D" id="3.20.20.450">
    <property type="entry name" value="EAL domain"/>
    <property type="match status" value="1"/>
</dbReference>
<protein>
    <submittedName>
        <fullName evidence="3">GGDEF domain-containing protein</fullName>
    </submittedName>
</protein>
<dbReference type="SUPFAM" id="SSF141868">
    <property type="entry name" value="EAL domain-like"/>
    <property type="match status" value="1"/>
</dbReference>
<dbReference type="PROSITE" id="PS50887">
    <property type="entry name" value="GGDEF"/>
    <property type="match status" value="1"/>
</dbReference>
<dbReference type="PROSITE" id="PS50883">
    <property type="entry name" value="EAL"/>
    <property type="match status" value="1"/>
</dbReference>
<dbReference type="Pfam" id="PF00990">
    <property type="entry name" value="GGDEF"/>
    <property type="match status" value="1"/>
</dbReference>
<dbReference type="SMART" id="SM00052">
    <property type="entry name" value="EAL"/>
    <property type="match status" value="1"/>
</dbReference>
<dbReference type="InterPro" id="IPR050706">
    <property type="entry name" value="Cyclic-di-GMP_PDE-like"/>
</dbReference>
<gene>
    <name evidence="3" type="ORF">H9758_12880</name>
</gene>
<reference evidence="3" key="1">
    <citation type="journal article" date="2021" name="PeerJ">
        <title>Extensive microbial diversity within the chicken gut microbiome revealed by metagenomics and culture.</title>
        <authorList>
            <person name="Gilroy R."/>
            <person name="Ravi A."/>
            <person name="Getino M."/>
            <person name="Pursley I."/>
            <person name="Horton D.L."/>
            <person name="Alikhan N.F."/>
            <person name="Baker D."/>
            <person name="Gharbi K."/>
            <person name="Hall N."/>
            <person name="Watson M."/>
            <person name="Adriaenssens E.M."/>
            <person name="Foster-Nyarko E."/>
            <person name="Jarju S."/>
            <person name="Secka A."/>
            <person name="Antonio M."/>
            <person name="Oren A."/>
            <person name="Chaudhuri R.R."/>
            <person name="La Ragione R."/>
            <person name="Hildebrand F."/>
            <person name="Pallen M.J."/>
        </authorList>
    </citation>
    <scope>NUCLEOTIDE SEQUENCE</scope>
    <source>
        <strain evidence="3">ChiW19-954</strain>
    </source>
</reference>